<dbReference type="Proteomes" id="UP001297580">
    <property type="component" value="Chromosome"/>
</dbReference>
<evidence type="ECO:0000313" key="1">
    <source>
        <dbReference type="EMBL" id="WMV77927.1"/>
    </source>
</evidence>
<reference evidence="1 2" key="1">
    <citation type="submission" date="2023-08" db="EMBL/GenBank/DDBJ databases">
        <title>Complete genome sequence of Geobacillus thermodenitrificans K1041, a genetically tractable strain representative of the genus Geobacillus.</title>
        <authorList>
            <person name="Kani S."/>
            <person name="Suzuki H."/>
        </authorList>
    </citation>
    <scope>NUCLEOTIDE SEQUENCE [LARGE SCALE GENOMIC DNA]</scope>
    <source>
        <strain evidence="1 2">K1041</strain>
    </source>
</reference>
<gene>
    <name evidence="1" type="ORF">HSX42_09410</name>
</gene>
<name>A0ABY9QIS6_GEOTD</name>
<dbReference type="EMBL" id="CP133461">
    <property type="protein sequence ID" value="WMV77927.1"/>
    <property type="molecule type" value="Genomic_DNA"/>
</dbReference>
<dbReference type="RefSeq" id="WP_146179288.1">
    <property type="nucleotide sequence ID" value="NZ_CP133461.1"/>
</dbReference>
<proteinExistence type="predicted"/>
<organism evidence="1 2">
    <name type="scientific">Geobacillus thermodenitrificans</name>
    <dbReference type="NCBI Taxonomy" id="33940"/>
    <lineage>
        <taxon>Bacteria</taxon>
        <taxon>Bacillati</taxon>
        <taxon>Bacillota</taxon>
        <taxon>Bacilli</taxon>
        <taxon>Bacillales</taxon>
        <taxon>Anoxybacillaceae</taxon>
        <taxon>Geobacillus</taxon>
    </lineage>
</organism>
<protein>
    <submittedName>
        <fullName evidence="1">Uncharacterized protein</fullName>
    </submittedName>
</protein>
<keyword evidence="2" id="KW-1185">Reference proteome</keyword>
<accession>A0ABY9QIS6</accession>
<sequence>MANKSGMTMRTCPYLLDKKCWAGKLRVVDSAFVSLMIGTRTILFYPPHLPDRLTVGVFISIYPLAELKAMPV</sequence>
<evidence type="ECO:0000313" key="2">
    <source>
        <dbReference type="Proteomes" id="UP001297580"/>
    </source>
</evidence>